<dbReference type="Pfam" id="PF14622">
    <property type="entry name" value="Ribonucleas_3_3"/>
    <property type="match status" value="1"/>
</dbReference>
<protein>
    <recommendedName>
        <fullName evidence="9">Ribonuclease 3</fullName>
        <ecNumber evidence="9">3.1.26.3</ecNumber>
    </recommendedName>
    <alternativeName>
        <fullName evidence="9">Ribonuclease III</fullName>
        <shortName evidence="9">RNase III</shortName>
    </alternativeName>
</protein>
<dbReference type="AlphaFoldDB" id="A0AAU7V7Q8"/>
<dbReference type="InterPro" id="IPR036389">
    <property type="entry name" value="RNase_III_sf"/>
</dbReference>
<comment type="cofactor">
    <cofactor evidence="9">
        <name>Mg(2+)</name>
        <dbReference type="ChEBI" id="CHEBI:18420"/>
    </cofactor>
</comment>
<feature type="active site" evidence="9">
    <location>
        <position position="128"/>
    </location>
</feature>
<gene>
    <name evidence="9 12" type="primary">rnc</name>
    <name evidence="12" type="ORF">SAC06_06680</name>
</gene>
<evidence type="ECO:0000256" key="4">
    <source>
        <dbReference type="ARBA" id="ARBA00022664"/>
    </source>
</evidence>
<evidence type="ECO:0000313" key="12">
    <source>
        <dbReference type="EMBL" id="XBW07331.1"/>
    </source>
</evidence>
<evidence type="ECO:0000259" key="11">
    <source>
        <dbReference type="PROSITE" id="PS50142"/>
    </source>
</evidence>
<feature type="binding site" evidence="9">
    <location>
        <position position="128"/>
    </location>
    <ligand>
        <name>Mg(2+)</name>
        <dbReference type="ChEBI" id="CHEBI:18420"/>
    </ligand>
</feature>
<keyword evidence="9" id="KW-0963">Cytoplasm</keyword>
<evidence type="ECO:0000256" key="6">
    <source>
        <dbReference type="ARBA" id="ARBA00022759"/>
    </source>
</evidence>
<dbReference type="GO" id="GO:0046872">
    <property type="term" value="F:metal ion binding"/>
    <property type="evidence" value="ECO:0007669"/>
    <property type="project" value="UniProtKB-KW"/>
</dbReference>
<dbReference type="Gene3D" id="1.10.1520.10">
    <property type="entry name" value="Ribonuclease III domain"/>
    <property type="match status" value="1"/>
</dbReference>
<feature type="domain" description="RNase III" evidence="11">
    <location>
        <begin position="6"/>
        <end position="139"/>
    </location>
</feature>
<dbReference type="SMART" id="SM00535">
    <property type="entry name" value="RIBOc"/>
    <property type="match status" value="1"/>
</dbReference>
<dbReference type="SUPFAM" id="SSF54768">
    <property type="entry name" value="dsRNA-binding domain-like"/>
    <property type="match status" value="1"/>
</dbReference>
<dbReference type="NCBIfam" id="TIGR02191">
    <property type="entry name" value="RNaseIII"/>
    <property type="match status" value="1"/>
</dbReference>
<name>A0AAU7V7Q8_9ACTO</name>
<feature type="active site" evidence="9">
    <location>
        <position position="56"/>
    </location>
</feature>
<evidence type="ECO:0000256" key="8">
    <source>
        <dbReference type="ARBA" id="ARBA00022884"/>
    </source>
</evidence>
<proteinExistence type="inferred from homology"/>
<evidence type="ECO:0000256" key="7">
    <source>
        <dbReference type="ARBA" id="ARBA00022801"/>
    </source>
</evidence>
<dbReference type="Gene3D" id="3.30.160.20">
    <property type="match status" value="1"/>
</dbReference>
<keyword evidence="9" id="KW-0819">tRNA processing</keyword>
<evidence type="ECO:0000256" key="9">
    <source>
        <dbReference type="HAMAP-Rule" id="MF_00104"/>
    </source>
</evidence>
<keyword evidence="9" id="KW-0479">Metal-binding</keyword>
<keyword evidence="3 9" id="KW-0698">rRNA processing</keyword>
<dbReference type="PROSITE" id="PS50137">
    <property type="entry name" value="DS_RBD"/>
    <property type="match status" value="1"/>
</dbReference>
<dbReference type="SUPFAM" id="SSF69065">
    <property type="entry name" value="RNase III domain-like"/>
    <property type="match status" value="1"/>
</dbReference>
<evidence type="ECO:0000259" key="10">
    <source>
        <dbReference type="PROSITE" id="PS50137"/>
    </source>
</evidence>
<dbReference type="KEGG" id="sapp:SAC06_06680"/>
<dbReference type="PANTHER" id="PTHR11207:SF0">
    <property type="entry name" value="RIBONUCLEASE 3"/>
    <property type="match status" value="1"/>
</dbReference>
<feature type="binding site" evidence="9">
    <location>
        <position position="125"/>
    </location>
    <ligand>
        <name>Mg(2+)</name>
        <dbReference type="ChEBI" id="CHEBI:18420"/>
    </ligand>
</feature>
<dbReference type="FunFam" id="1.10.1520.10:FF:000001">
    <property type="entry name" value="Ribonuclease 3"/>
    <property type="match status" value="1"/>
</dbReference>
<keyword evidence="4 9" id="KW-0507">mRNA processing</keyword>
<dbReference type="PANTHER" id="PTHR11207">
    <property type="entry name" value="RIBONUCLEASE III"/>
    <property type="match status" value="1"/>
</dbReference>
<organism evidence="12">
    <name type="scientific">Scrofimicrobium appendicitidis</name>
    <dbReference type="NCBI Taxonomy" id="3079930"/>
    <lineage>
        <taxon>Bacteria</taxon>
        <taxon>Bacillati</taxon>
        <taxon>Actinomycetota</taxon>
        <taxon>Actinomycetes</taxon>
        <taxon>Actinomycetales</taxon>
        <taxon>Actinomycetaceae</taxon>
        <taxon>Scrofimicrobium</taxon>
    </lineage>
</organism>
<dbReference type="InterPro" id="IPR014720">
    <property type="entry name" value="dsRBD_dom"/>
</dbReference>
<comment type="subcellular location">
    <subcellularLocation>
        <location evidence="9">Cytoplasm</location>
    </subcellularLocation>
</comment>
<evidence type="ECO:0000256" key="5">
    <source>
        <dbReference type="ARBA" id="ARBA00022722"/>
    </source>
</evidence>
<keyword evidence="6 9" id="KW-0255">Endonuclease</keyword>
<dbReference type="GO" id="GO:0003725">
    <property type="term" value="F:double-stranded RNA binding"/>
    <property type="evidence" value="ECO:0007669"/>
    <property type="project" value="TreeGrafter"/>
</dbReference>
<accession>A0AAU7V7Q8</accession>
<comment type="function">
    <text evidence="9">Digests double-stranded RNA. Involved in the processing of primary rRNA transcript to yield the immediate precursors to the large and small rRNAs (23S and 16S). Processes some mRNAs, and tRNAs when they are encoded in the rRNA operon. Processes pre-crRNA and tracrRNA of type II CRISPR loci if present in the organism.</text>
</comment>
<dbReference type="HAMAP" id="MF_00104">
    <property type="entry name" value="RNase_III"/>
    <property type="match status" value="1"/>
</dbReference>
<dbReference type="EC" id="3.1.26.3" evidence="9"/>
<comment type="subunit">
    <text evidence="9">Homodimer.</text>
</comment>
<dbReference type="GO" id="GO:0006364">
    <property type="term" value="P:rRNA processing"/>
    <property type="evidence" value="ECO:0007669"/>
    <property type="project" value="UniProtKB-UniRule"/>
</dbReference>
<evidence type="ECO:0000256" key="2">
    <source>
        <dbReference type="ARBA" id="ARBA00010183"/>
    </source>
</evidence>
<sequence length="248" mass="27093">MSRGISGALNQNLGELLERWGTPIDPELLVTALTHRSFAYEQGGLDHNERLEFLGDSVLGLIVTDWIYRHFPSKPESVLSRMRIATVSQAPLAQTARALGLGDFLLLGVGEHKTGGPDKDSILCDALEALIGATYLSTGMEVTRQVVLQALSPLLEEVESLAQTTDWKTRLQEYIASSPYRDYQYQVDASGPDHRRQFAVTVLVDGQPTGRASASSRKHAENLAARDTLVQLVGPEVDPTVSVLPSDR</sequence>
<dbReference type="EMBL" id="CP138335">
    <property type="protein sequence ID" value="XBW07331.1"/>
    <property type="molecule type" value="Genomic_DNA"/>
</dbReference>
<evidence type="ECO:0000256" key="1">
    <source>
        <dbReference type="ARBA" id="ARBA00000109"/>
    </source>
</evidence>
<keyword evidence="7 9" id="KW-0378">Hydrolase</keyword>
<dbReference type="GO" id="GO:0019843">
    <property type="term" value="F:rRNA binding"/>
    <property type="evidence" value="ECO:0007669"/>
    <property type="project" value="UniProtKB-KW"/>
</dbReference>
<dbReference type="GO" id="GO:0004525">
    <property type="term" value="F:ribonuclease III activity"/>
    <property type="evidence" value="ECO:0007669"/>
    <property type="project" value="UniProtKB-UniRule"/>
</dbReference>
<dbReference type="GO" id="GO:0006397">
    <property type="term" value="P:mRNA processing"/>
    <property type="evidence" value="ECO:0007669"/>
    <property type="project" value="UniProtKB-UniRule"/>
</dbReference>
<dbReference type="GO" id="GO:0008033">
    <property type="term" value="P:tRNA processing"/>
    <property type="evidence" value="ECO:0007669"/>
    <property type="project" value="UniProtKB-KW"/>
</dbReference>
<dbReference type="InterPro" id="IPR000999">
    <property type="entry name" value="RNase_III_dom"/>
</dbReference>
<keyword evidence="9" id="KW-0460">Magnesium</keyword>
<reference evidence="12" key="1">
    <citation type="submission" date="2023-11" db="EMBL/GenBank/DDBJ databases">
        <title>Scrofimicrobium hongkongense sp. nov., isolated from a patient with peritonitis.</title>
        <authorList>
            <person name="Lao H.Y."/>
            <person name="Wong A.Y.P."/>
            <person name="Ng T.L."/>
            <person name="Wong R.Y.L."/>
            <person name="Yau M.C.Y."/>
            <person name="Lam J.Y.W."/>
            <person name="Siu G.K.H."/>
        </authorList>
    </citation>
    <scope>NUCLEOTIDE SEQUENCE</scope>
    <source>
        <strain evidence="12">R131</strain>
    </source>
</reference>
<comment type="catalytic activity">
    <reaction evidence="1 9">
        <text>Endonucleolytic cleavage to 5'-phosphomonoester.</text>
        <dbReference type="EC" id="3.1.26.3"/>
    </reaction>
</comment>
<dbReference type="PROSITE" id="PS00517">
    <property type="entry name" value="RNASE_3_1"/>
    <property type="match status" value="1"/>
</dbReference>
<dbReference type="CDD" id="cd00593">
    <property type="entry name" value="RIBOc"/>
    <property type="match status" value="1"/>
</dbReference>
<dbReference type="CDD" id="cd10845">
    <property type="entry name" value="DSRM_RNAse_III_family"/>
    <property type="match status" value="1"/>
</dbReference>
<keyword evidence="9" id="KW-0699">rRNA-binding</keyword>
<dbReference type="InterPro" id="IPR011907">
    <property type="entry name" value="RNase_III"/>
</dbReference>
<dbReference type="PROSITE" id="PS50142">
    <property type="entry name" value="RNASE_3_2"/>
    <property type="match status" value="1"/>
</dbReference>
<feature type="binding site" evidence="9">
    <location>
        <position position="52"/>
    </location>
    <ligand>
        <name>Mg(2+)</name>
        <dbReference type="ChEBI" id="CHEBI:18420"/>
    </ligand>
</feature>
<keyword evidence="5 9" id="KW-0540">Nuclease</keyword>
<dbReference type="GO" id="GO:0010468">
    <property type="term" value="P:regulation of gene expression"/>
    <property type="evidence" value="ECO:0007669"/>
    <property type="project" value="TreeGrafter"/>
</dbReference>
<dbReference type="Pfam" id="PF00035">
    <property type="entry name" value="dsrm"/>
    <property type="match status" value="1"/>
</dbReference>
<dbReference type="SMART" id="SM00358">
    <property type="entry name" value="DSRM"/>
    <property type="match status" value="1"/>
</dbReference>
<dbReference type="GO" id="GO:0005737">
    <property type="term" value="C:cytoplasm"/>
    <property type="evidence" value="ECO:0007669"/>
    <property type="project" value="UniProtKB-SubCell"/>
</dbReference>
<dbReference type="RefSeq" id="WP_350257537.1">
    <property type="nucleotide sequence ID" value="NZ_CP138335.1"/>
</dbReference>
<comment type="similarity">
    <text evidence="2">Belongs to the ribonuclease III family.</text>
</comment>
<feature type="domain" description="DRBM" evidence="10">
    <location>
        <begin position="166"/>
        <end position="234"/>
    </location>
</feature>
<evidence type="ECO:0000256" key="3">
    <source>
        <dbReference type="ARBA" id="ARBA00022552"/>
    </source>
</evidence>
<keyword evidence="8 9" id="KW-0694">RNA-binding</keyword>